<gene>
    <name evidence="2" type="ORF">CMEN1057_LOCUS15</name>
</gene>
<feature type="region of interest" description="Disordered" evidence="1">
    <location>
        <begin position="178"/>
        <end position="205"/>
    </location>
</feature>
<reference evidence="2" key="1">
    <citation type="submission" date="2021-01" db="EMBL/GenBank/DDBJ databases">
        <authorList>
            <person name="Corre E."/>
            <person name="Pelletier E."/>
            <person name="Niang G."/>
            <person name="Scheremetjew M."/>
            <person name="Finn R."/>
            <person name="Kale V."/>
            <person name="Holt S."/>
            <person name="Cochrane G."/>
            <person name="Meng A."/>
            <person name="Brown T."/>
            <person name="Cohen L."/>
        </authorList>
    </citation>
    <scope>NUCLEOTIDE SEQUENCE</scope>
    <source>
        <strain evidence="2">CCMP 338</strain>
    </source>
</reference>
<evidence type="ECO:0000313" key="2">
    <source>
        <dbReference type="EMBL" id="CAD9076639.1"/>
    </source>
</evidence>
<name>A0A7S1KLD9_STEMN</name>
<feature type="compositionally biased region" description="Low complexity" evidence="1">
    <location>
        <begin position="194"/>
        <end position="205"/>
    </location>
</feature>
<accession>A0A7S1KLD9</accession>
<dbReference type="EMBL" id="HBGC01000022">
    <property type="protein sequence ID" value="CAD9076639.1"/>
    <property type="molecule type" value="Transcribed_RNA"/>
</dbReference>
<feature type="compositionally biased region" description="Basic and acidic residues" evidence="1">
    <location>
        <begin position="120"/>
        <end position="137"/>
    </location>
</feature>
<feature type="compositionally biased region" description="Basic and acidic residues" evidence="1">
    <location>
        <begin position="178"/>
        <end position="187"/>
    </location>
</feature>
<protein>
    <submittedName>
        <fullName evidence="2">Uncharacterized protein</fullName>
    </submittedName>
</protein>
<organism evidence="2">
    <name type="scientific">Stephanocyclus meneghinianus</name>
    <name type="common">Diatom</name>
    <name type="synonym">Cyclotella meneghiniana</name>
    <dbReference type="NCBI Taxonomy" id="29205"/>
    <lineage>
        <taxon>Eukaryota</taxon>
        <taxon>Sar</taxon>
        <taxon>Stramenopiles</taxon>
        <taxon>Ochrophyta</taxon>
        <taxon>Bacillariophyta</taxon>
        <taxon>Coscinodiscophyceae</taxon>
        <taxon>Thalassiosirophycidae</taxon>
        <taxon>Thalassiosirales</taxon>
        <taxon>Thalassiosiraceae</taxon>
        <taxon>Stephanocyclus</taxon>
    </lineage>
</organism>
<feature type="region of interest" description="Disordered" evidence="1">
    <location>
        <begin position="120"/>
        <end position="139"/>
    </location>
</feature>
<proteinExistence type="predicted"/>
<dbReference type="AlphaFoldDB" id="A0A7S1KLD9"/>
<sequence>MASSQWQGIQDALAKCSLGTRNNDSYRSSGNGDKERCSAMATMTDAELTCQDNNSMIHHHHDMKPLGNECTAQEMDLMDFEMESLEKLIETKTLRKQKKSSQSQDDNLYTPTVKLDVETPRMQETSSKPKDYHDHNIGKYGNMSPPQEILAMMTEEDLNAWKVAEKKKRKACVKRIDREKKREKMSCDDQNILSSSSDSSISFDG</sequence>
<evidence type="ECO:0000256" key="1">
    <source>
        <dbReference type="SAM" id="MobiDB-lite"/>
    </source>
</evidence>